<evidence type="ECO:0000313" key="4">
    <source>
        <dbReference type="WBParaSite" id="SCUD_0001380901-mRNA-1"/>
    </source>
</evidence>
<dbReference type="PANTHER" id="PTHR38681:SF1">
    <property type="entry name" value="RETROVIRUS-RELATED POL POLYPROTEIN FROM TRANSPOSON 412-LIKE PROTEIN"/>
    <property type="match status" value="1"/>
</dbReference>
<dbReference type="PANTHER" id="PTHR38681">
    <property type="entry name" value="RETROVIRUS-RELATED POL POLYPROTEIN FROM TRANSPOSON 412-LIKE PROTEIN-RELATED"/>
    <property type="match status" value="1"/>
</dbReference>
<dbReference type="EMBL" id="UZAK01036165">
    <property type="protein sequence ID" value="VDP54140.1"/>
    <property type="molecule type" value="Genomic_DNA"/>
</dbReference>
<reference evidence="2 3" key="2">
    <citation type="submission" date="2018-11" db="EMBL/GenBank/DDBJ databases">
        <authorList>
            <consortium name="Pathogen Informatics"/>
        </authorList>
    </citation>
    <scope>NUCLEOTIDE SEQUENCE [LARGE SCALE GENOMIC DNA]</scope>
    <source>
        <strain evidence="2">Dakar</strain>
        <strain evidence="3">Dakar, Senegal</strain>
    </source>
</reference>
<dbReference type="Proteomes" id="UP000279833">
    <property type="component" value="Unassembled WGS sequence"/>
</dbReference>
<reference evidence="4" key="1">
    <citation type="submission" date="2016-06" db="UniProtKB">
        <authorList>
            <consortium name="WormBaseParasite"/>
        </authorList>
    </citation>
    <scope>IDENTIFICATION</scope>
</reference>
<feature type="region of interest" description="Disordered" evidence="1">
    <location>
        <begin position="80"/>
        <end position="151"/>
    </location>
</feature>
<feature type="compositionally biased region" description="Polar residues" evidence="1">
    <location>
        <begin position="98"/>
        <end position="146"/>
    </location>
</feature>
<proteinExistence type="predicted"/>
<keyword evidence="3" id="KW-1185">Reference proteome</keyword>
<evidence type="ECO:0000313" key="3">
    <source>
        <dbReference type="Proteomes" id="UP000279833"/>
    </source>
</evidence>
<organism evidence="4">
    <name type="scientific">Schistosoma curassoni</name>
    <dbReference type="NCBI Taxonomy" id="6186"/>
    <lineage>
        <taxon>Eukaryota</taxon>
        <taxon>Metazoa</taxon>
        <taxon>Spiralia</taxon>
        <taxon>Lophotrochozoa</taxon>
        <taxon>Platyhelminthes</taxon>
        <taxon>Trematoda</taxon>
        <taxon>Digenea</taxon>
        <taxon>Strigeidida</taxon>
        <taxon>Schistosomatoidea</taxon>
        <taxon>Schistosomatidae</taxon>
        <taxon>Schistosoma</taxon>
    </lineage>
</organism>
<protein>
    <submittedName>
        <fullName evidence="2 4">Uncharacterized protein</fullName>
    </submittedName>
</protein>
<accession>A0A183KFL1</accession>
<sequence length="177" mass="19957">MRTLSPVSTLIQRRQVALPRELSTCSHVFIRVNSVYRPLQQPYEGPFHVISRHEENFKVDRHGRVKIAIIDRLRPAHVDDSSLPGNLRLNSRPIRPTSGISTFTSDPTLDTSETSFPHPSQRHVSSAPFTDETTVSGPDQQTTPPLTSDEIAGLRNTNKTTVSRSGRRVRLPVRFRD</sequence>
<dbReference type="AlphaFoldDB" id="A0A183KFL1"/>
<name>A0A183KFL1_9TREM</name>
<evidence type="ECO:0000313" key="2">
    <source>
        <dbReference type="EMBL" id="VDP54140.1"/>
    </source>
</evidence>
<dbReference type="STRING" id="6186.A0A183KFL1"/>
<evidence type="ECO:0000256" key="1">
    <source>
        <dbReference type="SAM" id="MobiDB-lite"/>
    </source>
</evidence>
<dbReference type="WBParaSite" id="SCUD_0001380901-mRNA-1">
    <property type="protein sequence ID" value="SCUD_0001380901-mRNA-1"/>
    <property type="gene ID" value="SCUD_0001380901"/>
</dbReference>
<gene>
    <name evidence="2" type="ORF">SCUD_LOCUS13806</name>
</gene>